<dbReference type="Pfam" id="PF01323">
    <property type="entry name" value="DSBA"/>
    <property type="match status" value="1"/>
</dbReference>
<sequence length="237" mass="25412">MVKITLGGDAPRKAGMREPAPVLGIAVRIDTWSDVVCPFCYIGKRKLEAALTQTGVDADVHWHSFELDPHAPPVLQQPMADMLAAKYGFGRDRALAFLDQQRAAAAAVGLDFDYVNIKRGNTFNAHRLIHLGEAHGLAGAVKERFLRGYFTEGAAIGDSAVLTELAVDAGLDRAAVTAVLAGDAYADDVRADERRADELGIHAVPHFVIDGRTVISGAADVSQFVEALRAESAHSER</sequence>
<keyword evidence="3" id="KW-1185">Reference proteome</keyword>
<protein>
    <submittedName>
        <fullName evidence="2">DsbA family oxidoreductase</fullName>
    </submittedName>
</protein>
<name>A0ABS5RFI7_9MYCO</name>
<dbReference type="Proteomes" id="UP001519535">
    <property type="component" value="Unassembled WGS sequence"/>
</dbReference>
<dbReference type="RefSeq" id="WP_214091088.1">
    <property type="nucleotide sequence ID" value="NZ_JAHCLR010000001.1"/>
</dbReference>
<gene>
    <name evidence="2" type="ORF">KIH27_01305</name>
</gene>
<feature type="domain" description="DSBA-like thioredoxin" evidence="1">
    <location>
        <begin position="29"/>
        <end position="228"/>
    </location>
</feature>
<dbReference type="InterPro" id="IPR036249">
    <property type="entry name" value="Thioredoxin-like_sf"/>
</dbReference>
<dbReference type="InterPro" id="IPR001853">
    <property type="entry name" value="DSBA-like_thioredoxin_dom"/>
</dbReference>
<dbReference type="SUPFAM" id="SSF52833">
    <property type="entry name" value="Thioredoxin-like"/>
    <property type="match status" value="1"/>
</dbReference>
<dbReference type="PANTHER" id="PTHR13887">
    <property type="entry name" value="GLUTATHIONE S-TRANSFERASE KAPPA"/>
    <property type="match status" value="1"/>
</dbReference>
<accession>A0ABS5RFI7</accession>
<dbReference type="Gene3D" id="3.40.30.10">
    <property type="entry name" value="Glutaredoxin"/>
    <property type="match status" value="1"/>
</dbReference>
<comment type="caution">
    <text evidence="2">The sequence shown here is derived from an EMBL/GenBank/DDBJ whole genome shotgun (WGS) entry which is preliminary data.</text>
</comment>
<reference evidence="2 3" key="1">
    <citation type="submission" date="2021-05" db="EMBL/GenBank/DDBJ databases">
        <title>Mycobacterium acidophilum sp. nov., an extremely acid-tolerant member of the genus Mycobacterium.</title>
        <authorList>
            <person name="Xia J."/>
        </authorList>
    </citation>
    <scope>NUCLEOTIDE SEQUENCE [LARGE SCALE GENOMIC DNA]</scope>
    <source>
        <strain evidence="2 3">M1</strain>
    </source>
</reference>
<dbReference type="PANTHER" id="PTHR13887:SF41">
    <property type="entry name" value="THIOREDOXIN SUPERFAMILY PROTEIN"/>
    <property type="match status" value="1"/>
</dbReference>
<dbReference type="EMBL" id="JAHCLR010000001">
    <property type="protein sequence ID" value="MBS9532221.1"/>
    <property type="molecule type" value="Genomic_DNA"/>
</dbReference>
<dbReference type="CDD" id="cd03024">
    <property type="entry name" value="DsbA_FrnE"/>
    <property type="match status" value="1"/>
</dbReference>
<evidence type="ECO:0000313" key="2">
    <source>
        <dbReference type="EMBL" id="MBS9532221.1"/>
    </source>
</evidence>
<evidence type="ECO:0000313" key="3">
    <source>
        <dbReference type="Proteomes" id="UP001519535"/>
    </source>
</evidence>
<proteinExistence type="predicted"/>
<evidence type="ECO:0000259" key="1">
    <source>
        <dbReference type="Pfam" id="PF01323"/>
    </source>
</evidence>
<organism evidence="2 3">
    <name type="scientific">Mycolicibacter acidiphilus</name>
    <dbReference type="NCBI Taxonomy" id="2835306"/>
    <lineage>
        <taxon>Bacteria</taxon>
        <taxon>Bacillati</taxon>
        <taxon>Actinomycetota</taxon>
        <taxon>Actinomycetes</taxon>
        <taxon>Mycobacteriales</taxon>
        <taxon>Mycobacteriaceae</taxon>
        <taxon>Mycolicibacter</taxon>
    </lineage>
</organism>